<sequence>MVQRTNSTSEAMSDWGSANSVQFSAAKTLACLFTAKRRPFTLAPTVHRRVSLPTKDHLEVLGLDLQPSLNFDAAIESRAKTAAKKLTVLYKVKRLNPFEIYNKELTVIGVKINPFTFPKAIRWLKAMGERYLNYENLGIKTYKLSEYQQALNDLKNGVISKALFKLVK</sequence>
<evidence type="ECO:0000313" key="1">
    <source>
        <dbReference type="EMBL" id="KAI8433397.1"/>
    </source>
</evidence>
<gene>
    <name evidence="1" type="ORF">MSG28_015437</name>
</gene>
<organism evidence="1 2">
    <name type="scientific">Choristoneura fumiferana</name>
    <name type="common">Spruce budworm moth</name>
    <name type="synonym">Archips fumiferana</name>
    <dbReference type="NCBI Taxonomy" id="7141"/>
    <lineage>
        <taxon>Eukaryota</taxon>
        <taxon>Metazoa</taxon>
        <taxon>Ecdysozoa</taxon>
        <taxon>Arthropoda</taxon>
        <taxon>Hexapoda</taxon>
        <taxon>Insecta</taxon>
        <taxon>Pterygota</taxon>
        <taxon>Neoptera</taxon>
        <taxon>Endopterygota</taxon>
        <taxon>Lepidoptera</taxon>
        <taxon>Glossata</taxon>
        <taxon>Ditrysia</taxon>
        <taxon>Tortricoidea</taxon>
        <taxon>Tortricidae</taxon>
        <taxon>Tortricinae</taxon>
        <taxon>Choristoneura</taxon>
    </lineage>
</organism>
<dbReference type="Proteomes" id="UP001064048">
    <property type="component" value="Chromosome 28"/>
</dbReference>
<comment type="caution">
    <text evidence="1">The sequence shown here is derived from an EMBL/GenBank/DDBJ whole genome shotgun (WGS) entry which is preliminary data.</text>
</comment>
<accession>A0ACC0KAW5</accession>
<proteinExistence type="predicted"/>
<dbReference type="EMBL" id="CM046128">
    <property type="protein sequence ID" value="KAI8433397.1"/>
    <property type="molecule type" value="Genomic_DNA"/>
</dbReference>
<reference evidence="1 2" key="1">
    <citation type="journal article" date="2022" name="Genome Biol. Evol.">
        <title>The Spruce Budworm Genome: Reconstructing the Evolutionary History of Antifreeze Proteins.</title>
        <authorList>
            <person name="Beliveau C."/>
            <person name="Gagne P."/>
            <person name="Picq S."/>
            <person name="Vernygora O."/>
            <person name="Keeling C.I."/>
            <person name="Pinkney K."/>
            <person name="Doucet D."/>
            <person name="Wen F."/>
            <person name="Johnston J.S."/>
            <person name="Maaroufi H."/>
            <person name="Boyle B."/>
            <person name="Laroche J."/>
            <person name="Dewar K."/>
            <person name="Juretic N."/>
            <person name="Blackburn G."/>
            <person name="Nisole A."/>
            <person name="Brunet B."/>
            <person name="Brandao M."/>
            <person name="Lumley L."/>
            <person name="Duan J."/>
            <person name="Quan G."/>
            <person name="Lucarotti C.J."/>
            <person name="Roe A.D."/>
            <person name="Sperling F.A.H."/>
            <person name="Levesque R.C."/>
            <person name="Cusson M."/>
        </authorList>
    </citation>
    <scope>NUCLEOTIDE SEQUENCE [LARGE SCALE GENOMIC DNA]</scope>
    <source>
        <strain evidence="1">Glfc:IPQL:Cfum</strain>
    </source>
</reference>
<protein>
    <submittedName>
        <fullName evidence="1">Uncharacterized protein</fullName>
    </submittedName>
</protein>
<keyword evidence="2" id="KW-1185">Reference proteome</keyword>
<evidence type="ECO:0000313" key="2">
    <source>
        <dbReference type="Proteomes" id="UP001064048"/>
    </source>
</evidence>
<name>A0ACC0KAW5_CHOFU</name>